<accession>A0A2G1VBC6</accession>
<dbReference type="RefSeq" id="WP_099619633.1">
    <property type="nucleotide sequence ID" value="NZ_KZ319342.1"/>
</dbReference>
<comment type="caution">
    <text evidence="2">The sequence shown here is derived from an EMBL/GenBank/DDBJ whole genome shotgun (WGS) entry which is preliminary data.</text>
</comment>
<evidence type="ECO:0000256" key="1">
    <source>
        <dbReference type="SAM" id="Phobius"/>
    </source>
</evidence>
<dbReference type="AlphaFoldDB" id="A0A2G1VBC6"/>
<keyword evidence="1" id="KW-0472">Membrane</keyword>
<dbReference type="EMBL" id="NTFI01000006">
    <property type="protein sequence ID" value="PHQ24058.1"/>
    <property type="molecule type" value="Genomic_DNA"/>
</dbReference>
<keyword evidence="1" id="KW-1133">Transmembrane helix</keyword>
<proteinExistence type="predicted"/>
<sequence>MIFSIFSRAYKPVIAILISVSMPGCASYYSHFAMFPAENSTGEPRQVRLSWQSAEYPGWWFASNEATSIKVETQCSDRVWRVRDGDDADAGACSTGIRACGGSGMDLVAQTGKPATESIRCMAINAGAPDARIPDVGGKLELLVSCTPAVVTEGSGDESRNLDYIRASSVPYTVYVRKAPRGAMNARPPAFDELVCDAE</sequence>
<keyword evidence="3" id="KW-1185">Reference proteome</keyword>
<gene>
    <name evidence="2" type="ORF">CLH62_18250</name>
</gene>
<reference evidence="2 3" key="1">
    <citation type="submission" date="2017-09" db="EMBL/GenBank/DDBJ databases">
        <title>The draft genome sequences of Marinobacter guineae M3B.</title>
        <authorList>
            <person name="Cao J."/>
        </authorList>
    </citation>
    <scope>NUCLEOTIDE SEQUENCE [LARGE SCALE GENOMIC DNA]</scope>
    <source>
        <strain evidence="2 3">M3B</strain>
    </source>
</reference>
<organism evidence="2 3">
    <name type="scientific">Marinobacter guineae</name>
    <dbReference type="NCBI Taxonomy" id="432303"/>
    <lineage>
        <taxon>Bacteria</taxon>
        <taxon>Pseudomonadati</taxon>
        <taxon>Pseudomonadota</taxon>
        <taxon>Gammaproteobacteria</taxon>
        <taxon>Pseudomonadales</taxon>
        <taxon>Marinobacteraceae</taxon>
        <taxon>Marinobacter</taxon>
    </lineage>
</organism>
<feature type="transmembrane region" description="Helical" evidence="1">
    <location>
        <begin position="12"/>
        <end position="30"/>
    </location>
</feature>
<evidence type="ECO:0000313" key="2">
    <source>
        <dbReference type="EMBL" id="PHQ24058.1"/>
    </source>
</evidence>
<keyword evidence="1" id="KW-0812">Transmembrane</keyword>
<evidence type="ECO:0000313" key="3">
    <source>
        <dbReference type="Proteomes" id="UP000229044"/>
    </source>
</evidence>
<protein>
    <submittedName>
        <fullName evidence="2">Uncharacterized protein</fullName>
    </submittedName>
</protein>
<name>A0A2G1VBC6_9GAMM</name>
<dbReference type="OrthoDB" id="6362972at2"/>
<dbReference type="Proteomes" id="UP000229044">
    <property type="component" value="Unassembled WGS sequence"/>
</dbReference>